<feature type="region of interest" description="Disordered" evidence="1">
    <location>
        <begin position="1"/>
        <end position="34"/>
    </location>
</feature>
<organism evidence="2 3">
    <name type="scientific">Harenicola maris</name>
    <dbReference type="NCBI Taxonomy" id="2841044"/>
    <lineage>
        <taxon>Bacteria</taxon>
        <taxon>Pseudomonadati</taxon>
        <taxon>Pseudomonadota</taxon>
        <taxon>Alphaproteobacteria</taxon>
        <taxon>Rhodobacterales</taxon>
        <taxon>Paracoccaceae</taxon>
        <taxon>Harenicola</taxon>
    </lineage>
</organism>
<dbReference type="Proteomes" id="UP001315686">
    <property type="component" value="Unassembled WGS sequence"/>
</dbReference>
<dbReference type="Gene3D" id="3.90.550.10">
    <property type="entry name" value="Spore Coat Polysaccharide Biosynthesis Protein SpsA, Chain A"/>
    <property type="match status" value="1"/>
</dbReference>
<gene>
    <name evidence="2" type="ORF">IV417_10195</name>
</gene>
<dbReference type="RefSeq" id="WP_327793984.1">
    <property type="nucleotide sequence ID" value="NZ_JADQAZ010000002.1"/>
</dbReference>
<name>A0AAP2G3Z6_9RHOB</name>
<dbReference type="SUPFAM" id="SSF53448">
    <property type="entry name" value="Nucleotide-diphospho-sugar transferases"/>
    <property type="match status" value="1"/>
</dbReference>
<evidence type="ECO:0000313" key="3">
    <source>
        <dbReference type="Proteomes" id="UP001315686"/>
    </source>
</evidence>
<proteinExistence type="predicted"/>
<comment type="caution">
    <text evidence="2">The sequence shown here is derived from an EMBL/GenBank/DDBJ whole genome shotgun (WGS) entry which is preliminary data.</text>
</comment>
<keyword evidence="3" id="KW-1185">Reference proteome</keyword>
<dbReference type="AlphaFoldDB" id="A0AAP2G3Z6"/>
<evidence type="ECO:0000313" key="2">
    <source>
        <dbReference type="EMBL" id="MBT0957760.1"/>
    </source>
</evidence>
<sequence>MTQTVKPDDQTAAPTAEATDSPVAEATAPAEGTPLTLEAAEPLPPTIKDKFMERVHSYLPAPAVPQYMKDQRVDFDAGLRLTNRIAVVSDEAFSAMIARYADVTTLSEEDDPSELPWADLDMILIAGQIAHHGAPWRRALLNLADGATPLMRLIKAAKAAHTPVALWLQEEDNALPFFAHFIDEVDLIIAPPGCDTGRKRTLHMQPCVDAKIYNPMVEHQPTANKLYPLFPFLVDGYHEIGMKYEGDSFVDYLSPMLDYNWWATDSSTDLRNNDQKHATAMQRRFMGSLRGDRVAFPLRLANAYVLPKPVVEGRPRYSARRHLQACASKTLTVTDSTALKMPFLSNLPDSKKLATYIDWLMTDTVGRNASQHLAWRHAMTHHTCFEGLEAILGELGIEANLNAPANPSINVVVPTIRPELIPFVLSGFEAQAHPNKTLTIVVNGVDVPRDIRAMMDARPNANLLSMPNDKSIGYCMNFGMDYVESDYWAKFDDDDLYGAHYLSDMMLQRKYVDFDMTGKVAIFTYLEERDALHIRRMNSKDTFNHSIGGGTLLVKQGAGAFPEDVRGYADTLFLVDAATRGKQIVAADPFNFVQIRRADPTSHTWTAAAHELDLKGPHREGIDLAGVML</sequence>
<protein>
    <submittedName>
        <fullName evidence="2">Glycosyltransferase</fullName>
    </submittedName>
</protein>
<evidence type="ECO:0000256" key="1">
    <source>
        <dbReference type="SAM" id="MobiDB-lite"/>
    </source>
</evidence>
<dbReference type="EMBL" id="JADQAZ010000002">
    <property type="protein sequence ID" value="MBT0957760.1"/>
    <property type="molecule type" value="Genomic_DNA"/>
</dbReference>
<reference evidence="2 3" key="1">
    <citation type="journal article" date="2021" name="Arch. Microbiol.">
        <title>Harenicola maris gen. nov., sp. nov. isolated from the Sea of Japan shallow sediments.</title>
        <authorList>
            <person name="Romanenko L.A."/>
            <person name="Kurilenko V.V."/>
            <person name="Chernysheva N.Y."/>
            <person name="Tekutyeva L.A."/>
            <person name="Velansky P.V."/>
            <person name="Svetashev V.I."/>
            <person name="Isaeva M.P."/>
        </authorList>
    </citation>
    <scope>NUCLEOTIDE SEQUENCE [LARGE SCALE GENOMIC DNA]</scope>
    <source>
        <strain evidence="2 3">KMM 3653</strain>
    </source>
</reference>
<dbReference type="CDD" id="cd00761">
    <property type="entry name" value="Glyco_tranf_GTA_type"/>
    <property type="match status" value="1"/>
</dbReference>
<dbReference type="InterPro" id="IPR029044">
    <property type="entry name" value="Nucleotide-diphossugar_trans"/>
</dbReference>
<accession>A0AAP2G3Z6</accession>